<feature type="compositionally biased region" description="Low complexity" evidence="1">
    <location>
        <begin position="169"/>
        <end position="188"/>
    </location>
</feature>
<feature type="compositionally biased region" description="Polar residues" evidence="1">
    <location>
        <begin position="152"/>
        <end position="162"/>
    </location>
</feature>
<evidence type="ECO:0008006" key="8">
    <source>
        <dbReference type="Google" id="ProtNLM"/>
    </source>
</evidence>
<reference evidence="5 7" key="2">
    <citation type="submission" date="2018-03" db="EMBL/GenBank/DDBJ databases">
        <authorList>
            <person name="Fogelqvist J."/>
        </authorList>
    </citation>
    <scope>NUCLEOTIDE SEQUENCE [LARGE SCALE GENOMIC DNA]</scope>
</reference>
<dbReference type="EMBL" id="OVEO01000009">
    <property type="protein sequence ID" value="SPQ98369.1"/>
    <property type="molecule type" value="Genomic_DNA"/>
</dbReference>
<evidence type="ECO:0000313" key="5">
    <source>
        <dbReference type="EMBL" id="SPQ98369.1"/>
    </source>
</evidence>
<gene>
    <name evidence="4" type="ORF">PBRA_005935</name>
    <name evidence="5" type="ORF">PLBR_LOCUS5584</name>
</gene>
<feature type="signal peptide" evidence="3">
    <location>
        <begin position="1"/>
        <end position="19"/>
    </location>
</feature>
<geneLocation type="mitochondrion" evidence="5"/>
<keyword evidence="2" id="KW-0472">Membrane</keyword>
<feature type="transmembrane region" description="Helical" evidence="2">
    <location>
        <begin position="204"/>
        <end position="228"/>
    </location>
</feature>
<keyword evidence="2" id="KW-1133">Transmembrane helix</keyword>
<feature type="compositionally biased region" description="Low complexity" evidence="1">
    <location>
        <begin position="113"/>
        <end position="129"/>
    </location>
</feature>
<reference evidence="4 6" key="1">
    <citation type="submission" date="2015-02" db="EMBL/GenBank/DDBJ databases">
        <authorList>
            <person name="Chooi Y.-H."/>
        </authorList>
    </citation>
    <scope>NUCLEOTIDE SEQUENCE [LARGE SCALE GENOMIC DNA]</scope>
    <source>
        <strain evidence="4">E3</strain>
    </source>
</reference>
<evidence type="ECO:0000256" key="1">
    <source>
        <dbReference type="SAM" id="MobiDB-lite"/>
    </source>
</evidence>
<evidence type="ECO:0000313" key="6">
    <source>
        <dbReference type="Proteomes" id="UP000039324"/>
    </source>
</evidence>
<evidence type="ECO:0000313" key="4">
    <source>
        <dbReference type="EMBL" id="CEO97821.1"/>
    </source>
</evidence>
<keyword evidence="2" id="KW-0812">Transmembrane</keyword>
<evidence type="ECO:0000256" key="3">
    <source>
        <dbReference type="SAM" id="SignalP"/>
    </source>
</evidence>
<organism evidence="4 6">
    <name type="scientific">Plasmodiophora brassicae</name>
    <name type="common">Clubroot disease agent</name>
    <dbReference type="NCBI Taxonomy" id="37360"/>
    <lineage>
        <taxon>Eukaryota</taxon>
        <taxon>Sar</taxon>
        <taxon>Rhizaria</taxon>
        <taxon>Endomyxa</taxon>
        <taxon>Phytomyxea</taxon>
        <taxon>Plasmodiophorida</taxon>
        <taxon>Plasmodiophoridae</taxon>
        <taxon>Plasmodiophora</taxon>
    </lineage>
</organism>
<protein>
    <recommendedName>
        <fullName evidence="8">RxLR effector candidate protein</fullName>
    </recommendedName>
</protein>
<name>A0A0G4IRU7_PLABS</name>
<keyword evidence="6" id="KW-1185">Reference proteome</keyword>
<feature type="chain" id="PRO_5035991182" description="RxLR effector candidate protein" evidence="3">
    <location>
        <begin position="20"/>
        <end position="231"/>
    </location>
</feature>
<evidence type="ECO:0000313" key="7">
    <source>
        <dbReference type="Proteomes" id="UP000290189"/>
    </source>
</evidence>
<feature type="compositionally biased region" description="Polar residues" evidence="1">
    <location>
        <begin position="131"/>
        <end position="141"/>
    </location>
</feature>
<evidence type="ECO:0000256" key="2">
    <source>
        <dbReference type="SAM" id="Phobius"/>
    </source>
</evidence>
<feature type="compositionally biased region" description="Pro residues" evidence="1">
    <location>
        <begin position="44"/>
        <end position="55"/>
    </location>
</feature>
<sequence>MSKQVLLVAVAMLAALGTSQPPVDVLAQFRSNTPPMLSRSPSPDDVPPVALPPSNPLQMLGPTDGPQDPAARLRMLDPDAGNLGPPQTRLQTVDPDAGNLGPRRGPAAGLQGPGQRPTGRTGRTTSRQTNDPKPNNPSSDLDTLLAEDTRDPVQTTPSNSKPLSMAVDKAPSSASPTPASSTKAESATVAPDESEERQEGRRRIFILMLVCACLILLLLTIAVIKFIYDSR</sequence>
<dbReference type="EMBL" id="CDSF01000080">
    <property type="protein sequence ID" value="CEO97821.1"/>
    <property type="molecule type" value="Genomic_DNA"/>
</dbReference>
<proteinExistence type="predicted"/>
<feature type="region of interest" description="Disordered" evidence="1">
    <location>
        <begin position="32"/>
        <end position="198"/>
    </location>
</feature>
<dbReference type="AlphaFoldDB" id="A0A0G4IRU7"/>
<dbReference type="Proteomes" id="UP000039324">
    <property type="component" value="Unassembled WGS sequence"/>
</dbReference>
<accession>A0A0G4IRU7</accession>
<dbReference type="Proteomes" id="UP000290189">
    <property type="component" value="Unassembled WGS sequence"/>
</dbReference>
<keyword evidence="3" id="KW-0732">Signal</keyword>
<keyword evidence="5" id="KW-0496">Mitochondrion</keyword>